<evidence type="ECO:0008006" key="3">
    <source>
        <dbReference type="Google" id="ProtNLM"/>
    </source>
</evidence>
<organism evidence="1 2">
    <name type="scientific">Solanum tuberosum</name>
    <name type="common">Potato</name>
    <dbReference type="NCBI Taxonomy" id="4113"/>
    <lineage>
        <taxon>Eukaryota</taxon>
        <taxon>Viridiplantae</taxon>
        <taxon>Streptophyta</taxon>
        <taxon>Embryophyta</taxon>
        <taxon>Tracheophyta</taxon>
        <taxon>Spermatophyta</taxon>
        <taxon>Magnoliopsida</taxon>
        <taxon>eudicotyledons</taxon>
        <taxon>Gunneridae</taxon>
        <taxon>Pentapetalae</taxon>
        <taxon>asterids</taxon>
        <taxon>lamiids</taxon>
        <taxon>Solanales</taxon>
        <taxon>Solanaceae</taxon>
        <taxon>Solanoideae</taxon>
        <taxon>Solaneae</taxon>
        <taxon>Solanum</taxon>
    </lineage>
</organism>
<evidence type="ECO:0000313" key="1">
    <source>
        <dbReference type="EMBL" id="KAH0744458.1"/>
    </source>
</evidence>
<proteinExistence type="predicted"/>
<sequence>MTKEMSTERKIAYQKARNEFFKMARELNASHGVEIVGVFYSDYHKKPLIYPNHVAAIKTFEKFRKLYVQEQPKNMVTQEEITKQLIIKKMEELQKLREKNRFTELTIKVYEMKKEDFSANMDPKDVNDLLYVVRENLKQMKEILKARADNEGSTLNIS</sequence>
<dbReference type="EMBL" id="JAIVGD010000023">
    <property type="protein sequence ID" value="KAH0744458.1"/>
    <property type="molecule type" value="Genomic_DNA"/>
</dbReference>
<dbReference type="SUPFAM" id="SSF55455">
    <property type="entry name" value="SRF-like"/>
    <property type="match status" value="1"/>
</dbReference>
<dbReference type="Proteomes" id="UP000826656">
    <property type="component" value="Unassembled WGS sequence"/>
</dbReference>
<reference evidence="1 2" key="1">
    <citation type="journal article" date="2021" name="bioRxiv">
        <title>Chromosome-scale and haplotype-resolved genome assembly of a tetraploid potato cultivar.</title>
        <authorList>
            <person name="Sun H."/>
            <person name="Jiao W.-B."/>
            <person name="Krause K."/>
            <person name="Campoy J.A."/>
            <person name="Goel M."/>
            <person name="Folz-Donahue K."/>
            <person name="Kukat C."/>
            <person name="Huettel B."/>
            <person name="Schneeberger K."/>
        </authorList>
    </citation>
    <scope>NUCLEOTIDE SEQUENCE [LARGE SCALE GENOMIC DNA]</scope>
    <source>
        <strain evidence="1">SolTubOtavaFocal</strain>
        <tissue evidence="1">Leaves</tissue>
    </source>
</reference>
<comment type="caution">
    <text evidence="1">The sequence shown here is derived from an EMBL/GenBank/DDBJ whole genome shotgun (WGS) entry which is preliminary data.</text>
</comment>
<keyword evidence="2" id="KW-1185">Reference proteome</keyword>
<evidence type="ECO:0000313" key="2">
    <source>
        <dbReference type="Proteomes" id="UP000826656"/>
    </source>
</evidence>
<gene>
    <name evidence="1" type="ORF">KY290_032451</name>
</gene>
<accession>A0ABQ7UDB0</accession>
<name>A0ABQ7UDB0_SOLTU</name>
<dbReference type="InterPro" id="IPR036879">
    <property type="entry name" value="TF_MADSbox_sf"/>
</dbReference>
<protein>
    <recommendedName>
        <fullName evidence="3">MADS-box domain-containing protein</fullName>
    </recommendedName>
</protein>